<accession>A0A0F9K0G8</accession>
<sequence>KRKQKEALKALKAWKDELYKKANVEIYREVLKQLQEKR</sequence>
<comment type="caution">
    <text evidence="1">The sequence shown here is derived from an EMBL/GenBank/DDBJ whole genome shotgun (WGS) entry which is preliminary data.</text>
</comment>
<protein>
    <submittedName>
        <fullName evidence="1">Uncharacterized protein</fullName>
    </submittedName>
</protein>
<organism evidence="1">
    <name type="scientific">marine sediment metagenome</name>
    <dbReference type="NCBI Taxonomy" id="412755"/>
    <lineage>
        <taxon>unclassified sequences</taxon>
        <taxon>metagenomes</taxon>
        <taxon>ecological metagenomes</taxon>
    </lineage>
</organism>
<dbReference type="EMBL" id="LAZR01008962">
    <property type="protein sequence ID" value="KKM75539.1"/>
    <property type="molecule type" value="Genomic_DNA"/>
</dbReference>
<reference evidence="1" key="1">
    <citation type="journal article" date="2015" name="Nature">
        <title>Complex archaea that bridge the gap between prokaryotes and eukaryotes.</title>
        <authorList>
            <person name="Spang A."/>
            <person name="Saw J.H."/>
            <person name="Jorgensen S.L."/>
            <person name="Zaremba-Niedzwiedzka K."/>
            <person name="Martijn J."/>
            <person name="Lind A.E."/>
            <person name="van Eijk R."/>
            <person name="Schleper C."/>
            <person name="Guy L."/>
            <person name="Ettema T.J."/>
        </authorList>
    </citation>
    <scope>NUCLEOTIDE SEQUENCE</scope>
</reference>
<gene>
    <name evidence="1" type="ORF">LCGC14_1389330</name>
</gene>
<evidence type="ECO:0000313" key="1">
    <source>
        <dbReference type="EMBL" id="KKM75539.1"/>
    </source>
</evidence>
<proteinExistence type="predicted"/>
<feature type="non-terminal residue" evidence="1">
    <location>
        <position position="1"/>
    </location>
</feature>
<name>A0A0F9K0G8_9ZZZZ</name>
<dbReference type="AlphaFoldDB" id="A0A0F9K0G8"/>